<gene>
    <name evidence="10" type="ORF">TVAG_229140</name>
</gene>
<dbReference type="RefSeq" id="XP_001304075.1">
    <property type="nucleotide sequence ID" value="XM_001304074.1"/>
</dbReference>
<dbReference type="VEuPathDB" id="TrichDB:TVAG_229140"/>
<reference evidence="10" key="1">
    <citation type="submission" date="2006-10" db="EMBL/GenBank/DDBJ databases">
        <authorList>
            <person name="Amadeo P."/>
            <person name="Zhao Q."/>
            <person name="Wortman J."/>
            <person name="Fraser-Liggett C."/>
            <person name="Carlton J."/>
        </authorList>
    </citation>
    <scope>NUCLEOTIDE SEQUENCE</scope>
    <source>
        <strain evidence="10">G3</strain>
    </source>
</reference>
<dbReference type="GO" id="GO:0005847">
    <property type="term" value="C:mRNA cleavage and polyadenylation specificity factor complex"/>
    <property type="evidence" value="ECO:0000318"/>
    <property type="project" value="GO_Central"/>
</dbReference>
<evidence type="ECO:0000313" key="11">
    <source>
        <dbReference type="Proteomes" id="UP000001542"/>
    </source>
</evidence>
<dbReference type="KEGG" id="tva:4748837"/>
<evidence type="ECO:0000256" key="1">
    <source>
        <dbReference type="ARBA" id="ARBA00004123"/>
    </source>
</evidence>
<dbReference type="Pfam" id="PF04722">
    <property type="entry name" value="Ssu72"/>
    <property type="match status" value="1"/>
</dbReference>
<keyword evidence="5 9" id="KW-0904">Protein phosphatase</keyword>
<dbReference type="AlphaFoldDB" id="A2FVC5"/>
<dbReference type="GO" id="GO:0006369">
    <property type="term" value="P:termination of RNA polymerase II transcription"/>
    <property type="evidence" value="ECO:0000318"/>
    <property type="project" value="GO_Central"/>
</dbReference>
<dbReference type="Proteomes" id="UP000001542">
    <property type="component" value="Unassembled WGS sequence"/>
</dbReference>
<comment type="catalytic activity">
    <reaction evidence="7 9">
        <text>O-phospho-L-seryl-[protein] + H2O = L-seryl-[protein] + phosphate</text>
        <dbReference type="Rhea" id="RHEA:20629"/>
        <dbReference type="Rhea" id="RHEA-COMP:9863"/>
        <dbReference type="Rhea" id="RHEA-COMP:11604"/>
        <dbReference type="ChEBI" id="CHEBI:15377"/>
        <dbReference type="ChEBI" id="CHEBI:29999"/>
        <dbReference type="ChEBI" id="CHEBI:43474"/>
        <dbReference type="ChEBI" id="CHEBI:83421"/>
        <dbReference type="EC" id="3.1.3.16"/>
    </reaction>
</comment>
<proteinExistence type="inferred from homology"/>
<keyword evidence="11" id="KW-1185">Reference proteome</keyword>
<comment type="catalytic activity">
    <reaction evidence="8 9">
        <text>O-phospho-L-threonyl-[protein] + H2O = L-threonyl-[protein] + phosphate</text>
        <dbReference type="Rhea" id="RHEA:47004"/>
        <dbReference type="Rhea" id="RHEA-COMP:11060"/>
        <dbReference type="Rhea" id="RHEA-COMP:11605"/>
        <dbReference type="ChEBI" id="CHEBI:15377"/>
        <dbReference type="ChEBI" id="CHEBI:30013"/>
        <dbReference type="ChEBI" id="CHEBI:43474"/>
        <dbReference type="ChEBI" id="CHEBI:61977"/>
        <dbReference type="EC" id="3.1.3.16"/>
    </reaction>
</comment>
<organism evidence="10 11">
    <name type="scientific">Trichomonas vaginalis (strain ATCC PRA-98 / G3)</name>
    <dbReference type="NCBI Taxonomy" id="412133"/>
    <lineage>
        <taxon>Eukaryota</taxon>
        <taxon>Metamonada</taxon>
        <taxon>Parabasalia</taxon>
        <taxon>Trichomonadida</taxon>
        <taxon>Trichomonadidae</taxon>
        <taxon>Trichomonas</taxon>
    </lineage>
</organism>
<evidence type="ECO:0000256" key="2">
    <source>
        <dbReference type="ARBA" id="ARBA00008978"/>
    </source>
</evidence>
<dbReference type="VEuPathDB" id="TrichDB:TVAGG3_0903890"/>
<evidence type="ECO:0000256" key="4">
    <source>
        <dbReference type="ARBA" id="ARBA00022801"/>
    </source>
</evidence>
<dbReference type="SMR" id="A2FVC5"/>
<name>A2FVC5_TRIV3</name>
<dbReference type="OMA" id="PNCYEFG"/>
<evidence type="ECO:0000256" key="6">
    <source>
        <dbReference type="ARBA" id="ARBA00023242"/>
    </source>
</evidence>
<evidence type="ECO:0000256" key="3">
    <source>
        <dbReference type="ARBA" id="ARBA00022664"/>
    </source>
</evidence>
<sequence length="204" mass="23295">MTSNNQLAFACVCASNVNRSMEGHRVLKEAGFNVSSYGTNDYVKMPGASNVPLQFDFGATYKEILSKMESENNQYYEEQGLIKMLRDDANTKEKPERWSSTFNPATLKYFDVIFTYDNNVMDRVLNEFRENGNRTFQISHVVNIQTPDSRDNAILSRQYTLRLAQMLSAATDLTENLESIVDQFNMENGNPKDSFVASFHIVSY</sequence>
<evidence type="ECO:0000256" key="7">
    <source>
        <dbReference type="ARBA" id="ARBA00047761"/>
    </source>
</evidence>
<protein>
    <recommendedName>
        <fullName evidence="9">RNA polymerase II subunit A C-terminal domain phosphatase SSU72</fullName>
        <shortName evidence="9">CTD phosphatase SSU72</shortName>
        <ecNumber evidence="9">3.1.3.16</ecNumber>
    </recommendedName>
</protein>
<evidence type="ECO:0000313" key="10">
    <source>
        <dbReference type="EMBL" id="EAX91145.1"/>
    </source>
</evidence>
<dbReference type="eggNOG" id="KOG2424">
    <property type="taxonomic scope" value="Eukaryota"/>
</dbReference>
<dbReference type="EC" id="3.1.3.16" evidence="9"/>
<keyword evidence="6 9" id="KW-0539">Nucleus</keyword>
<dbReference type="InterPro" id="IPR006811">
    <property type="entry name" value="RNA_pol_II_suA"/>
</dbReference>
<dbReference type="PANTHER" id="PTHR20383">
    <property type="entry name" value="RNA POLYMERASE II SUBUNIT A C-TERMINAL DOMAIN PHOSPHATASE"/>
    <property type="match status" value="1"/>
</dbReference>
<evidence type="ECO:0000256" key="8">
    <source>
        <dbReference type="ARBA" id="ARBA00048336"/>
    </source>
</evidence>
<comment type="function">
    <text evidence="9">Protein phosphatase that catalyzes the dephosphorylation of the C-terminal domain of RNA polymerase II. Plays a role in RNA processing and termination.</text>
</comment>
<evidence type="ECO:0000256" key="5">
    <source>
        <dbReference type="ARBA" id="ARBA00022912"/>
    </source>
</evidence>
<keyword evidence="4 9" id="KW-0378">Hydrolase</keyword>
<dbReference type="EMBL" id="DS114055">
    <property type="protein sequence ID" value="EAX91145.1"/>
    <property type="molecule type" value="Genomic_DNA"/>
</dbReference>
<dbReference type="InParanoid" id="A2FVC5"/>
<dbReference type="STRING" id="5722.A2FVC5"/>
<evidence type="ECO:0000256" key="9">
    <source>
        <dbReference type="RuleBase" id="RU369031"/>
    </source>
</evidence>
<comment type="subcellular location">
    <subcellularLocation>
        <location evidence="1 9">Nucleus</location>
    </subcellularLocation>
</comment>
<reference evidence="10" key="2">
    <citation type="journal article" date="2007" name="Science">
        <title>Draft genome sequence of the sexually transmitted pathogen Trichomonas vaginalis.</title>
        <authorList>
            <person name="Carlton J.M."/>
            <person name="Hirt R.P."/>
            <person name="Silva J.C."/>
            <person name="Delcher A.L."/>
            <person name="Schatz M."/>
            <person name="Zhao Q."/>
            <person name="Wortman J.R."/>
            <person name="Bidwell S.L."/>
            <person name="Alsmark U.C.M."/>
            <person name="Besteiro S."/>
            <person name="Sicheritz-Ponten T."/>
            <person name="Noel C.J."/>
            <person name="Dacks J.B."/>
            <person name="Foster P.G."/>
            <person name="Simillion C."/>
            <person name="Van de Peer Y."/>
            <person name="Miranda-Saavedra D."/>
            <person name="Barton G.J."/>
            <person name="Westrop G.D."/>
            <person name="Mueller S."/>
            <person name="Dessi D."/>
            <person name="Fiori P.L."/>
            <person name="Ren Q."/>
            <person name="Paulsen I."/>
            <person name="Zhang H."/>
            <person name="Bastida-Corcuera F.D."/>
            <person name="Simoes-Barbosa A."/>
            <person name="Brown M.T."/>
            <person name="Hayes R.D."/>
            <person name="Mukherjee M."/>
            <person name="Okumura C.Y."/>
            <person name="Schneider R."/>
            <person name="Smith A.J."/>
            <person name="Vanacova S."/>
            <person name="Villalvazo M."/>
            <person name="Haas B.J."/>
            <person name="Pertea M."/>
            <person name="Feldblyum T.V."/>
            <person name="Utterback T.R."/>
            <person name="Shu C.L."/>
            <person name="Osoegawa K."/>
            <person name="de Jong P.J."/>
            <person name="Hrdy I."/>
            <person name="Horvathova L."/>
            <person name="Zubacova Z."/>
            <person name="Dolezal P."/>
            <person name="Malik S.B."/>
            <person name="Logsdon J.M. Jr."/>
            <person name="Henze K."/>
            <person name="Gupta A."/>
            <person name="Wang C.C."/>
            <person name="Dunne R.L."/>
            <person name="Upcroft J.A."/>
            <person name="Upcroft P."/>
            <person name="White O."/>
            <person name="Salzberg S.L."/>
            <person name="Tang P."/>
            <person name="Chiu C.-H."/>
            <person name="Lee Y.-S."/>
            <person name="Embley T.M."/>
            <person name="Coombs G.H."/>
            <person name="Mottram J.C."/>
            <person name="Tachezy J."/>
            <person name="Fraser-Liggett C.M."/>
            <person name="Johnson P.J."/>
        </authorList>
    </citation>
    <scope>NUCLEOTIDE SEQUENCE [LARGE SCALE GENOMIC DNA]</scope>
    <source>
        <strain evidence="10">G3</strain>
    </source>
</reference>
<comment type="similarity">
    <text evidence="2 9">Belongs to the SSU72 phosphatase family.</text>
</comment>
<accession>A2FVC5</accession>
<dbReference type="GO" id="GO:0006397">
    <property type="term" value="P:mRNA processing"/>
    <property type="evidence" value="ECO:0007669"/>
    <property type="project" value="UniProtKB-KW"/>
</dbReference>
<dbReference type="Gene3D" id="3.40.50.2300">
    <property type="match status" value="2"/>
</dbReference>
<dbReference type="OrthoDB" id="57957at2759"/>
<dbReference type="GO" id="GO:0008420">
    <property type="term" value="F:RNA polymerase II CTD heptapeptide repeat phosphatase activity"/>
    <property type="evidence" value="ECO:0000318"/>
    <property type="project" value="GO_Central"/>
</dbReference>
<dbReference type="FunCoup" id="A2FVC5">
    <property type="interactions" value="557"/>
</dbReference>
<keyword evidence="3 9" id="KW-0507">mRNA processing</keyword>